<feature type="region of interest" description="Disordered" evidence="1">
    <location>
        <begin position="1"/>
        <end position="49"/>
    </location>
</feature>
<evidence type="ECO:0000313" key="2">
    <source>
        <dbReference type="EMBL" id="RVW91766.1"/>
    </source>
</evidence>
<gene>
    <name evidence="2" type="ORF">CK203_045883</name>
</gene>
<dbReference type="EMBL" id="QGNW01000142">
    <property type="protein sequence ID" value="RVW91766.1"/>
    <property type="molecule type" value="Genomic_DNA"/>
</dbReference>
<sequence>MQQAKIHFNMKRILGTTIKGPNRGYSPSPKSSTQQRQPPLPGERRMAPAERDLYRKEKFQYCGMERQTGQPMITGRCKGDLYVLPNSPELYFSHRFKSDFVDIWHQSLGHP</sequence>
<protein>
    <recommendedName>
        <fullName evidence="4">GAG-pre-integrase domain-containing protein</fullName>
    </recommendedName>
</protein>
<evidence type="ECO:0008006" key="4">
    <source>
        <dbReference type="Google" id="ProtNLM"/>
    </source>
</evidence>
<proteinExistence type="predicted"/>
<evidence type="ECO:0000256" key="1">
    <source>
        <dbReference type="SAM" id="MobiDB-lite"/>
    </source>
</evidence>
<dbReference type="Proteomes" id="UP000288805">
    <property type="component" value="Unassembled WGS sequence"/>
</dbReference>
<comment type="caution">
    <text evidence="2">The sequence shown here is derived from an EMBL/GenBank/DDBJ whole genome shotgun (WGS) entry which is preliminary data.</text>
</comment>
<organism evidence="2 3">
    <name type="scientific">Vitis vinifera</name>
    <name type="common">Grape</name>
    <dbReference type="NCBI Taxonomy" id="29760"/>
    <lineage>
        <taxon>Eukaryota</taxon>
        <taxon>Viridiplantae</taxon>
        <taxon>Streptophyta</taxon>
        <taxon>Embryophyta</taxon>
        <taxon>Tracheophyta</taxon>
        <taxon>Spermatophyta</taxon>
        <taxon>Magnoliopsida</taxon>
        <taxon>eudicotyledons</taxon>
        <taxon>Gunneridae</taxon>
        <taxon>Pentapetalae</taxon>
        <taxon>rosids</taxon>
        <taxon>Vitales</taxon>
        <taxon>Vitaceae</taxon>
        <taxon>Viteae</taxon>
        <taxon>Vitis</taxon>
    </lineage>
</organism>
<name>A0A438I4Y3_VITVI</name>
<reference evidence="2 3" key="1">
    <citation type="journal article" date="2018" name="PLoS Genet.">
        <title>Population sequencing reveals clonal diversity and ancestral inbreeding in the grapevine cultivar Chardonnay.</title>
        <authorList>
            <person name="Roach M.J."/>
            <person name="Johnson D.L."/>
            <person name="Bohlmann J."/>
            <person name="van Vuuren H.J."/>
            <person name="Jones S.J."/>
            <person name="Pretorius I.S."/>
            <person name="Schmidt S.A."/>
            <person name="Borneman A.R."/>
        </authorList>
    </citation>
    <scope>NUCLEOTIDE SEQUENCE [LARGE SCALE GENOMIC DNA]</scope>
    <source>
        <strain evidence="3">cv. Chardonnay</strain>
        <tissue evidence="2">Leaf</tissue>
    </source>
</reference>
<feature type="compositionally biased region" description="Polar residues" evidence="1">
    <location>
        <begin position="28"/>
        <end position="37"/>
    </location>
</feature>
<dbReference type="AlphaFoldDB" id="A0A438I4Y3"/>
<accession>A0A438I4Y3</accession>
<evidence type="ECO:0000313" key="3">
    <source>
        <dbReference type="Proteomes" id="UP000288805"/>
    </source>
</evidence>